<evidence type="ECO:0000256" key="4">
    <source>
        <dbReference type="ARBA" id="ARBA00022840"/>
    </source>
</evidence>
<evidence type="ECO:0000256" key="2">
    <source>
        <dbReference type="ARBA" id="ARBA00022801"/>
    </source>
</evidence>
<evidence type="ECO:0000313" key="7">
    <source>
        <dbReference type="EMBL" id="BAS00852.1"/>
    </source>
</evidence>
<keyword evidence="5" id="KW-0051">Antiviral defense</keyword>
<dbReference type="PATRIC" id="fig|1079.8.peg.3357"/>
<keyword evidence="4" id="KW-0067">ATP-binding</keyword>
<sequence>MAARRCGVRVEPLAHSAREPGLEPQTYRAHIAGTATSEGVIAGARRRADAMLHFYSDTAGRETIRNAVVDAATFHDLGKLDPQSQAALCQGCNARLDWDHIDAGVAHLRASGAYMAAWMVRAHHAPGLPSLPVHFAKSPNARRLRGVRRDEGVAPEVHEQQIARTDGMLDRMIAAHEAALGPHQPARSKALHGLPMRLGLSCLVDADHSDTAYADTGWTVPNEPQSRWAERLASLDAYVADLGRREALSDDEKRRNDFRRRFYQACRQREPDASLMACEGPVGIGKTTAVTAYLLRRAIATGARRLFIVAPYTAILSQTARTLREALVLKNERGRPDTIVAEHHHRADFSSISSRDLATLWTAPIVLTTAVQFFETLSANTPSNLRKLHALPGSMVFLDEAHAALPTSLWPQNWRWMRELTADWGCSFVLASGSLARFWEVDDIVGDSRLRLPELVPPDLASPLRAAEDRRVSFVSLGRLDGPEALAEAVAAAPGPRLLIMNTVQSAAVMADMMRKKGRHIMHLSTALCPRDRDAVLALAKARLKHRSFTDWTLVATSLMEAGVDVSFRTCFRERFATTSLIQIGGRGNRNFEWSEGVTVYDFLVSHIDGLKAHPAAATSAEVLSDLFRDKEFEKAVDPAQLVTLAMRKEIRRRGQPSENALLTAERETRYPGAAECGKVIDADTRLVVVDRSLRDRIIARERVCTRELLLGSVQIWTNKIDHLGLDSLPGRDEIFWWPYAYDPAFLGYMEGALFLEGVAAGAAVII</sequence>
<dbReference type="EMBL" id="AP014854">
    <property type="protein sequence ID" value="BAS00852.1"/>
    <property type="molecule type" value="Genomic_DNA"/>
</dbReference>
<dbReference type="InterPro" id="IPR054712">
    <property type="entry name" value="Cas3-like_dom"/>
</dbReference>
<dbReference type="InterPro" id="IPR014001">
    <property type="entry name" value="Helicase_ATP-bd"/>
</dbReference>
<proteinExistence type="predicted"/>
<dbReference type="GO" id="GO:0004386">
    <property type="term" value="F:helicase activity"/>
    <property type="evidence" value="ECO:0007669"/>
    <property type="project" value="UniProtKB-KW"/>
</dbReference>
<dbReference type="SMART" id="SM00487">
    <property type="entry name" value="DEXDc"/>
    <property type="match status" value="1"/>
</dbReference>
<dbReference type="GO" id="GO:0016787">
    <property type="term" value="F:hydrolase activity"/>
    <property type="evidence" value="ECO:0007669"/>
    <property type="project" value="UniProtKB-KW"/>
</dbReference>
<evidence type="ECO:0000256" key="5">
    <source>
        <dbReference type="ARBA" id="ARBA00023118"/>
    </source>
</evidence>
<feature type="domain" description="HD Cas3-type" evidence="6">
    <location>
        <begin position="20"/>
        <end position="209"/>
    </location>
</feature>
<organism evidence="7">
    <name type="scientific">Blastochloris viridis</name>
    <name type="common">Rhodopseudomonas viridis</name>
    <dbReference type="NCBI Taxonomy" id="1079"/>
    <lineage>
        <taxon>Bacteria</taxon>
        <taxon>Pseudomonadati</taxon>
        <taxon>Pseudomonadota</taxon>
        <taxon>Alphaproteobacteria</taxon>
        <taxon>Hyphomicrobiales</taxon>
        <taxon>Blastochloridaceae</taxon>
        <taxon>Blastochloris</taxon>
    </lineage>
</organism>
<protein>
    <submittedName>
        <fullName evidence="7">CRISPR-associated helicase Cas3</fullName>
    </submittedName>
</protein>
<gene>
    <name evidence="7" type="ORF">BV133_3258</name>
</gene>
<dbReference type="PROSITE" id="PS51643">
    <property type="entry name" value="HD_CAS3"/>
    <property type="match status" value="1"/>
</dbReference>
<dbReference type="Gene3D" id="3.40.50.300">
    <property type="entry name" value="P-loop containing nucleotide triphosphate hydrolases"/>
    <property type="match status" value="2"/>
</dbReference>
<dbReference type="GO" id="GO:0005524">
    <property type="term" value="F:ATP binding"/>
    <property type="evidence" value="ECO:0007669"/>
    <property type="project" value="UniProtKB-KW"/>
</dbReference>
<name>A0A182D761_BLAVI</name>
<accession>A0A182D761</accession>
<dbReference type="Pfam" id="PF22590">
    <property type="entry name" value="Cas3-like_C_2"/>
    <property type="match status" value="1"/>
</dbReference>
<keyword evidence="3" id="KW-0347">Helicase</keyword>
<dbReference type="AlphaFoldDB" id="A0A182D761"/>
<dbReference type="InterPro" id="IPR011545">
    <property type="entry name" value="DEAD/DEAH_box_helicase_dom"/>
</dbReference>
<evidence type="ECO:0000256" key="1">
    <source>
        <dbReference type="ARBA" id="ARBA00022741"/>
    </source>
</evidence>
<dbReference type="InterPro" id="IPR027417">
    <property type="entry name" value="P-loop_NTPase"/>
</dbReference>
<dbReference type="GO" id="GO:0051607">
    <property type="term" value="P:defense response to virus"/>
    <property type="evidence" value="ECO:0007669"/>
    <property type="project" value="UniProtKB-KW"/>
</dbReference>
<keyword evidence="2" id="KW-0378">Hydrolase</keyword>
<keyword evidence="1" id="KW-0547">Nucleotide-binding</keyword>
<dbReference type="InterPro" id="IPR006483">
    <property type="entry name" value="CRISPR-assoc_Cas3_HD"/>
</dbReference>
<evidence type="ECO:0000256" key="3">
    <source>
        <dbReference type="ARBA" id="ARBA00022806"/>
    </source>
</evidence>
<reference evidence="7" key="1">
    <citation type="journal article" date="2015" name="Genome Announc.">
        <title>Complete Genome Sequence of the Bacteriochlorophyll b-Producing Photosynthetic Bacterium Blastochloris viridis.</title>
        <authorList>
            <person name="Tsukatani Y."/>
            <person name="Hirose Y."/>
            <person name="Harada J."/>
            <person name="Misawa N."/>
            <person name="Mori K."/>
            <person name="Inoue K."/>
            <person name="Tamiaki H."/>
        </authorList>
    </citation>
    <scope>NUCLEOTIDE SEQUENCE [LARGE SCALE GENOMIC DNA]</scope>
    <source>
        <strain evidence="7">DSM 133</strain>
    </source>
</reference>
<evidence type="ECO:0000259" key="6">
    <source>
        <dbReference type="PROSITE" id="PS51643"/>
    </source>
</evidence>
<dbReference type="Pfam" id="PF00270">
    <property type="entry name" value="DEAD"/>
    <property type="match status" value="1"/>
</dbReference>
<dbReference type="SUPFAM" id="SSF52540">
    <property type="entry name" value="P-loop containing nucleoside triphosphate hydrolases"/>
    <property type="match status" value="1"/>
</dbReference>
<dbReference type="GO" id="GO:0003676">
    <property type="term" value="F:nucleic acid binding"/>
    <property type="evidence" value="ECO:0007669"/>
    <property type="project" value="InterPro"/>
</dbReference>